<evidence type="ECO:0000313" key="2">
    <source>
        <dbReference type="Proteomes" id="UP000229966"/>
    </source>
</evidence>
<protein>
    <submittedName>
        <fullName evidence="1">Uncharacterized protein</fullName>
    </submittedName>
</protein>
<dbReference type="AlphaFoldDB" id="A0A2M7CHQ2"/>
<proteinExistence type="predicted"/>
<comment type="caution">
    <text evidence="1">The sequence shown here is derived from an EMBL/GenBank/DDBJ whole genome shotgun (WGS) entry which is preliminary data.</text>
</comment>
<evidence type="ECO:0000313" key="1">
    <source>
        <dbReference type="EMBL" id="PIV25159.1"/>
    </source>
</evidence>
<name>A0A2M7CHQ2_9BACT</name>
<gene>
    <name evidence="1" type="ORF">COS38_03035</name>
</gene>
<organism evidence="1 2">
    <name type="scientific">Candidatus Berkelbacteria bacterium CG03_land_8_20_14_0_80_40_36</name>
    <dbReference type="NCBI Taxonomy" id="1974509"/>
    <lineage>
        <taxon>Bacteria</taxon>
        <taxon>Candidatus Berkelbacteria</taxon>
    </lineage>
</organism>
<dbReference type="Proteomes" id="UP000229966">
    <property type="component" value="Unassembled WGS sequence"/>
</dbReference>
<accession>A0A2M7CHQ2</accession>
<reference evidence="2" key="1">
    <citation type="submission" date="2017-09" db="EMBL/GenBank/DDBJ databases">
        <title>Depth-based differentiation of microbial function through sediment-hosted aquifers and enrichment of novel symbionts in the deep terrestrial subsurface.</title>
        <authorList>
            <person name="Probst A.J."/>
            <person name="Ladd B."/>
            <person name="Jarett J.K."/>
            <person name="Geller-Mcgrath D.E."/>
            <person name="Sieber C.M.K."/>
            <person name="Emerson J.B."/>
            <person name="Anantharaman K."/>
            <person name="Thomas B.C."/>
            <person name="Malmstrom R."/>
            <person name="Stieglmeier M."/>
            <person name="Klingl A."/>
            <person name="Woyke T."/>
            <person name="Ryan C.M."/>
            <person name="Banfield J.F."/>
        </authorList>
    </citation>
    <scope>NUCLEOTIDE SEQUENCE [LARGE SCALE GENOMIC DNA]</scope>
</reference>
<dbReference type="EMBL" id="PEUM01000088">
    <property type="protein sequence ID" value="PIV25159.1"/>
    <property type="molecule type" value="Genomic_DNA"/>
</dbReference>
<sequence>MEKTDQSKRIAYKVRGMWRIVFWESSFLPTLGKGLVRGEKEVNCWIEGVTLGSAVGSLLATPGCILGFVNGKADLNDSEQVVPFPDDWQGVRTLFRIDWNLIQQAQRLDCPRLYCNRENNYICGTELDQEDCGYPGEYGGCVVEGYNTPGFYDCPLDWRSDSYIDDQSRKT</sequence>